<dbReference type="PANTHER" id="PTHR43798:SF33">
    <property type="entry name" value="HYDROLASE, PUTATIVE (AFU_ORTHOLOGUE AFUA_2G14860)-RELATED"/>
    <property type="match status" value="1"/>
</dbReference>
<keyword evidence="2" id="KW-0378">Hydrolase</keyword>
<dbReference type="AlphaFoldDB" id="A0A240E5G3"/>
<dbReference type="Proteomes" id="UP000219042">
    <property type="component" value="Unassembled WGS sequence"/>
</dbReference>
<dbReference type="Gene3D" id="3.40.50.1820">
    <property type="entry name" value="alpha/beta hydrolase"/>
    <property type="match status" value="1"/>
</dbReference>
<proteinExistence type="predicted"/>
<dbReference type="EMBL" id="OANT01000002">
    <property type="protein sequence ID" value="SNX43988.1"/>
    <property type="molecule type" value="Genomic_DNA"/>
</dbReference>
<dbReference type="PRINTS" id="PR00111">
    <property type="entry name" value="ABHYDROLASE"/>
</dbReference>
<evidence type="ECO:0000313" key="2">
    <source>
        <dbReference type="EMBL" id="SNX43988.1"/>
    </source>
</evidence>
<reference evidence="3" key="1">
    <citation type="submission" date="2016-09" db="EMBL/GenBank/DDBJ databases">
        <authorList>
            <person name="Varghese N."/>
            <person name="Submissions S."/>
        </authorList>
    </citation>
    <scope>NUCLEOTIDE SEQUENCE [LARGE SCALE GENOMIC DNA]</scope>
    <source>
        <strain evidence="3">ANC 4466</strain>
    </source>
</reference>
<dbReference type="GO" id="GO:0016020">
    <property type="term" value="C:membrane"/>
    <property type="evidence" value="ECO:0007669"/>
    <property type="project" value="TreeGrafter"/>
</dbReference>
<keyword evidence="3" id="KW-1185">Reference proteome</keyword>
<sequence>MSAKQHIILIHGTWCTGDSWGDFVPALQALGLTVHTPTLRYHDLPMAEGAEKVASVSLIDYVDDLSQLLLSLDSPPIILGHSLGGLLAQLLAARHPDYHKGVVLLGPAPMAGIFALYPTMLAAFYRHYLQWGFWKKPLFPTEDRVFKYCMNHQPEHLRQQFYQSLVAESGRVYAEIAFWFLDRKKAATVDTDAIQTPVLVISGTDDKIVVAKIAKATAKKYKNATYIELKGSDHMYDMGQFMPQTVALIDTWMQQYHFK</sequence>
<dbReference type="PANTHER" id="PTHR43798">
    <property type="entry name" value="MONOACYLGLYCEROL LIPASE"/>
    <property type="match status" value="1"/>
</dbReference>
<protein>
    <submittedName>
        <fullName evidence="2">Lysophospholipase, alpha-beta hydrolase superfamily</fullName>
    </submittedName>
</protein>
<name>A0A240E5G3_9GAMM</name>
<dbReference type="InterPro" id="IPR029058">
    <property type="entry name" value="AB_hydrolase_fold"/>
</dbReference>
<evidence type="ECO:0000259" key="1">
    <source>
        <dbReference type="Pfam" id="PF12697"/>
    </source>
</evidence>
<dbReference type="SUPFAM" id="SSF53474">
    <property type="entry name" value="alpha/beta-Hydrolases"/>
    <property type="match status" value="1"/>
</dbReference>
<gene>
    <name evidence="2" type="ORF">SAMN05421731_102146</name>
</gene>
<evidence type="ECO:0000313" key="3">
    <source>
        <dbReference type="Proteomes" id="UP000219042"/>
    </source>
</evidence>
<feature type="domain" description="AB hydrolase-1" evidence="1">
    <location>
        <begin position="7"/>
        <end position="246"/>
    </location>
</feature>
<dbReference type="InterPro" id="IPR000073">
    <property type="entry name" value="AB_hydrolase_1"/>
</dbReference>
<dbReference type="InterPro" id="IPR050266">
    <property type="entry name" value="AB_hydrolase_sf"/>
</dbReference>
<accession>A0A240E5G3</accession>
<dbReference type="Pfam" id="PF12697">
    <property type="entry name" value="Abhydrolase_6"/>
    <property type="match status" value="1"/>
</dbReference>
<organism evidence="2 3">
    <name type="scientific">Acinetobacter puyangensis</name>
    <dbReference type="NCBI Taxonomy" id="1096779"/>
    <lineage>
        <taxon>Bacteria</taxon>
        <taxon>Pseudomonadati</taxon>
        <taxon>Pseudomonadota</taxon>
        <taxon>Gammaproteobacteria</taxon>
        <taxon>Moraxellales</taxon>
        <taxon>Moraxellaceae</taxon>
        <taxon>Acinetobacter</taxon>
    </lineage>
</organism>
<dbReference type="GO" id="GO:0016787">
    <property type="term" value="F:hydrolase activity"/>
    <property type="evidence" value="ECO:0007669"/>
    <property type="project" value="UniProtKB-KW"/>
</dbReference>